<dbReference type="EMBL" id="BJZP01000020">
    <property type="protein sequence ID" value="GEO86494.1"/>
    <property type="molecule type" value="Genomic_DNA"/>
</dbReference>
<keyword evidence="2" id="KW-1185">Reference proteome</keyword>
<proteinExistence type="predicted"/>
<reference evidence="1 2" key="1">
    <citation type="submission" date="2019-07" db="EMBL/GenBank/DDBJ databases">
        <title>Whole genome shotgun sequence of Rhizobium naphthalenivorans NBRC 107585.</title>
        <authorList>
            <person name="Hosoyama A."/>
            <person name="Uohara A."/>
            <person name="Ohji S."/>
            <person name="Ichikawa N."/>
        </authorList>
    </citation>
    <scope>NUCLEOTIDE SEQUENCE [LARGE SCALE GENOMIC DNA]</scope>
    <source>
        <strain evidence="1 2">NBRC 107585</strain>
    </source>
</reference>
<dbReference type="RefSeq" id="WP_147181431.1">
    <property type="nucleotide sequence ID" value="NZ_BJZP01000020.1"/>
</dbReference>
<accession>A0A512HM21</accession>
<organism evidence="1 2">
    <name type="scientific">Ciceribacter naphthalenivorans</name>
    <dbReference type="NCBI Taxonomy" id="1118451"/>
    <lineage>
        <taxon>Bacteria</taxon>
        <taxon>Pseudomonadati</taxon>
        <taxon>Pseudomonadota</taxon>
        <taxon>Alphaproteobacteria</taxon>
        <taxon>Hyphomicrobiales</taxon>
        <taxon>Rhizobiaceae</taxon>
        <taxon>Ciceribacter</taxon>
    </lineage>
</organism>
<evidence type="ECO:0000313" key="2">
    <source>
        <dbReference type="Proteomes" id="UP000321717"/>
    </source>
</evidence>
<dbReference type="Proteomes" id="UP000321717">
    <property type="component" value="Unassembled WGS sequence"/>
</dbReference>
<dbReference type="AlphaFoldDB" id="A0A512HM21"/>
<evidence type="ECO:0000313" key="1">
    <source>
        <dbReference type="EMBL" id="GEO86494.1"/>
    </source>
</evidence>
<comment type="caution">
    <text evidence="1">The sequence shown here is derived from an EMBL/GenBank/DDBJ whole genome shotgun (WGS) entry which is preliminary data.</text>
</comment>
<sequence>MLNDRMRKLLIDQAQTGSPIIYKELASRLGLAPPQMIHRVTQELEILMAADVAATRPLLATLCVSRLNRGLPARGFFAVAEMLGVFSGDPEGPEARAFYNQEFQRVLIFYRRSDAGACAGRFQQPDPTDKH</sequence>
<dbReference type="OrthoDB" id="14198at2"/>
<gene>
    <name evidence="1" type="ORF">RNA01_34260</name>
</gene>
<protein>
    <submittedName>
        <fullName evidence="1">Uncharacterized protein</fullName>
    </submittedName>
</protein>
<name>A0A512HM21_9HYPH</name>